<gene>
    <name evidence="1" type="ORF">AA314_04641</name>
    <name evidence="2" type="ORF">ATI61_113201</name>
</gene>
<evidence type="ECO:0000313" key="2">
    <source>
        <dbReference type="EMBL" id="REG25137.1"/>
    </source>
</evidence>
<reference evidence="1 3" key="1">
    <citation type="submission" date="2015-05" db="EMBL/GenBank/DDBJ databases">
        <title>Genome assembly of Archangium gephyra DSM 2261.</title>
        <authorList>
            <person name="Sharma G."/>
            <person name="Subramanian S."/>
        </authorList>
    </citation>
    <scope>NUCLEOTIDE SEQUENCE [LARGE SCALE GENOMIC DNA]</scope>
    <source>
        <strain evidence="1 3">DSM 2261</strain>
    </source>
</reference>
<dbReference type="KEGG" id="age:AA314_04641"/>
<name>A0AAC8TEI9_9BACT</name>
<dbReference type="Proteomes" id="UP000035579">
    <property type="component" value="Chromosome"/>
</dbReference>
<dbReference type="AlphaFoldDB" id="A0AAC8TEI9"/>
<dbReference type="RefSeq" id="WP_147333149.1">
    <property type="nucleotide sequence ID" value="NZ_CP011509.1"/>
</dbReference>
<evidence type="ECO:0000313" key="4">
    <source>
        <dbReference type="Proteomes" id="UP000256345"/>
    </source>
</evidence>
<protein>
    <submittedName>
        <fullName evidence="1">Uncharacterized protein</fullName>
    </submittedName>
</protein>
<dbReference type="EMBL" id="QUMU01000013">
    <property type="protein sequence ID" value="REG25137.1"/>
    <property type="molecule type" value="Genomic_DNA"/>
</dbReference>
<dbReference type="EMBL" id="CP011509">
    <property type="protein sequence ID" value="AKJ03015.1"/>
    <property type="molecule type" value="Genomic_DNA"/>
</dbReference>
<accession>A0AAC8TEI9</accession>
<keyword evidence="4" id="KW-1185">Reference proteome</keyword>
<evidence type="ECO:0000313" key="3">
    <source>
        <dbReference type="Proteomes" id="UP000035579"/>
    </source>
</evidence>
<dbReference type="Proteomes" id="UP000256345">
    <property type="component" value="Unassembled WGS sequence"/>
</dbReference>
<evidence type="ECO:0000313" key="1">
    <source>
        <dbReference type="EMBL" id="AKJ03015.1"/>
    </source>
</evidence>
<sequence length="336" mass="36704">MKRLFALSVLVMACGGGSELPESMTSMSSAAQELQLDASAGVEGVSRGVRGATFCDYKLYPTLPVAQAPAVIERDRMYLAARPGVIFKYLPLSLPTPTDPYLYSGGRYLVDTEKHAEEYAHWVPNEYRLDGVVFSERSYFASTECTAYSVIGVKDFKDLRSKQHVVRTERFALPRGNHRGYLESRWKELVAVAKARGLASVWLVYNPEKRLAAFVYTLEHVGPVLPGVPDFASVSVLESAPSLGAHLAQRGWVKTQDVTQFIWGLWFRFAPGDHGQATIWPNAFALPTPFSGDGLCLVSAGENHENSPSDCPPACGNALADPGETSVNCPGDVRDI</sequence>
<reference evidence="2 4" key="2">
    <citation type="submission" date="2018-08" db="EMBL/GenBank/DDBJ databases">
        <title>Genomic Encyclopedia of Archaeal and Bacterial Type Strains, Phase II (KMG-II): from individual species to whole genera.</title>
        <authorList>
            <person name="Goeker M."/>
        </authorList>
    </citation>
    <scope>NUCLEOTIDE SEQUENCE [LARGE SCALE GENOMIC DNA]</scope>
    <source>
        <strain evidence="2 4">DSM 2261</strain>
    </source>
</reference>
<proteinExistence type="predicted"/>
<organism evidence="1 3">
    <name type="scientific">Archangium gephyra</name>
    <dbReference type="NCBI Taxonomy" id="48"/>
    <lineage>
        <taxon>Bacteria</taxon>
        <taxon>Pseudomonadati</taxon>
        <taxon>Myxococcota</taxon>
        <taxon>Myxococcia</taxon>
        <taxon>Myxococcales</taxon>
        <taxon>Cystobacterineae</taxon>
        <taxon>Archangiaceae</taxon>
        <taxon>Archangium</taxon>
    </lineage>
</organism>